<keyword evidence="2" id="KW-0732">Signal</keyword>
<reference evidence="4" key="2">
    <citation type="submission" date="2015-01" db="EMBL/GenBank/DDBJ databases">
        <title>Evolutionary Origins and Diversification of the Mycorrhizal Mutualists.</title>
        <authorList>
            <consortium name="DOE Joint Genome Institute"/>
            <consortium name="Mycorrhizal Genomics Consortium"/>
            <person name="Kohler A."/>
            <person name="Kuo A."/>
            <person name="Nagy L.G."/>
            <person name="Floudas D."/>
            <person name="Copeland A."/>
            <person name="Barry K.W."/>
            <person name="Cichocki N."/>
            <person name="Veneault-Fourrey C."/>
            <person name="LaButti K."/>
            <person name="Lindquist E.A."/>
            <person name="Lipzen A."/>
            <person name="Lundell T."/>
            <person name="Morin E."/>
            <person name="Murat C."/>
            <person name="Riley R."/>
            <person name="Ohm R."/>
            <person name="Sun H."/>
            <person name="Tunlid A."/>
            <person name="Henrissat B."/>
            <person name="Grigoriev I.V."/>
            <person name="Hibbett D.S."/>
            <person name="Martin F."/>
        </authorList>
    </citation>
    <scope>NUCLEOTIDE SEQUENCE [LARGE SCALE GENOMIC DNA]</scope>
    <source>
        <strain evidence="4">Foug A</strain>
    </source>
</reference>
<organism evidence="3 4">
    <name type="scientific">Scleroderma citrinum Foug A</name>
    <dbReference type="NCBI Taxonomy" id="1036808"/>
    <lineage>
        <taxon>Eukaryota</taxon>
        <taxon>Fungi</taxon>
        <taxon>Dikarya</taxon>
        <taxon>Basidiomycota</taxon>
        <taxon>Agaricomycotina</taxon>
        <taxon>Agaricomycetes</taxon>
        <taxon>Agaricomycetidae</taxon>
        <taxon>Boletales</taxon>
        <taxon>Sclerodermatineae</taxon>
        <taxon>Sclerodermataceae</taxon>
        <taxon>Scleroderma</taxon>
    </lineage>
</organism>
<dbReference type="AlphaFoldDB" id="A0A0C3AYK3"/>
<dbReference type="EMBL" id="KN822005">
    <property type="protein sequence ID" value="KIM70067.1"/>
    <property type="molecule type" value="Genomic_DNA"/>
</dbReference>
<feature type="transmembrane region" description="Helical" evidence="1">
    <location>
        <begin position="134"/>
        <end position="156"/>
    </location>
</feature>
<dbReference type="STRING" id="1036808.A0A0C3AYK3"/>
<keyword evidence="4" id="KW-1185">Reference proteome</keyword>
<reference evidence="3 4" key="1">
    <citation type="submission" date="2014-04" db="EMBL/GenBank/DDBJ databases">
        <authorList>
            <consortium name="DOE Joint Genome Institute"/>
            <person name="Kuo A."/>
            <person name="Kohler A."/>
            <person name="Nagy L.G."/>
            <person name="Floudas D."/>
            <person name="Copeland A."/>
            <person name="Barry K.W."/>
            <person name="Cichocki N."/>
            <person name="Veneault-Fourrey C."/>
            <person name="LaButti K."/>
            <person name="Lindquist E.A."/>
            <person name="Lipzen A."/>
            <person name="Lundell T."/>
            <person name="Morin E."/>
            <person name="Murat C."/>
            <person name="Sun H."/>
            <person name="Tunlid A."/>
            <person name="Henrissat B."/>
            <person name="Grigoriev I.V."/>
            <person name="Hibbett D.S."/>
            <person name="Martin F."/>
            <person name="Nordberg H.P."/>
            <person name="Cantor M.N."/>
            <person name="Hua S.X."/>
        </authorList>
    </citation>
    <scope>NUCLEOTIDE SEQUENCE [LARGE SCALE GENOMIC DNA]</scope>
    <source>
        <strain evidence="3 4">Foug A</strain>
    </source>
</reference>
<evidence type="ECO:0000256" key="2">
    <source>
        <dbReference type="SAM" id="SignalP"/>
    </source>
</evidence>
<proteinExistence type="predicted"/>
<dbReference type="OrthoDB" id="3349377at2759"/>
<dbReference type="HOGENOM" id="CLU_1360567_0_0_1"/>
<feature type="chain" id="PRO_5002161231" evidence="2">
    <location>
        <begin position="26"/>
        <end position="211"/>
    </location>
</feature>
<protein>
    <submittedName>
        <fullName evidence="3">Uncharacterized protein</fullName>
    </submittedName>
</protein>
<name>A0A0C3AYK3_9AGAM</name>
<feature type="transmembrane region" description="Helical" evidence="1">
    <location>
        <begin position="53"/>
        <end position="84"/>
    </location>
</feature>
<accession>A0A0C3AYK3</accession>
<evidence type="ECO:0000256" key="1">
    <source>
        <dbReference type="SAM" id="Phobius"/>
    </source>
</evidence>
<evidence type="ECO:0000313" key="3">
    <source>
        <dbReference type="EMBL" id="KIM70067.1"/>
    </source>
</evidence>
<gene>
    <name evidence="3" type="ORF">SCLCIDRAFT_1207356</name>
</gene>
<dbReference type="Proteomes" id="UP000053989">
    <property type="component" value="Unassembled WGS sequence"/>
</dbReference>
<dbReference type="InParanoid" id="A0A0C3AYK3"/>
<evidence type="ECO:0000313" key="4">
    <source>
        <dbReference type="Proteomes" id="UP000053989"/>
    </source>
</evidence>
<keyword evidence="1" id="KW-1133">Transmembrane helix</keyword>
<feature type="signal peptide" evidence="2">
    <location>
        <begin position="1"/>
        <end position="25"/>
    </location>
</feature>
<sequence>MYGRSKKILALLLFFFVAEVASIAAAVWRAIGPNSSFHVTLQGSLFSDVQYCMFAGITGSFTFLFIPVVCFETLLFVLAAKIFFENIRNRRMSGIQGEGGAFMKVLARDSLFYFAANLVMCAVIMGLWESVAARYVNICVPLVMLFEVIVGTRLVINFRERFNRPDRAAVVSGRHSALARNGVRRNSLRVTVSYEIETLVDGEKPEGVNVC</sequence>
<feature type="transmembrane region" description="Helical" evidence="1">
    <location>
        <begin position="111"/>
        <end position="128"/>
    </location>
</feature>
<keyword evidence="1" id="KW-0472">Membrane</keyword>
<keyword evidence="1" id="KW-0812">Transmembrane</keyword>